<dbReference type="InterPro" id="IPR007527">
    <property type="entry name" value="Znf_SWIM"/>
</dbReference>
<accession>A0ABQ5V9V6</accession>
<feature type="domain" description="SWIM-type" evidence="2">
    <location>
        <begin position="174"/>
        <end position="212"/>
    </location>
</feature>
<dbReference type="Proteomes" id="UP001161391">
    <property type="component" value="Unassembled WGS sequence"/>
</dbReference>
<organism evidence="3 4">
    <name type="scientific">Algimonas ampicilliniresistens</name>
    <dbReference type="NCBI Taxonomy" id="1298735"/>
    <lineage>
        <taxon>Bacteria</taxon>
        <taxon>Pseudomonadati</taxon>
        <taxon>Pseudomonadota</taxon>
        <taxon>Alphaproteobacteria</taxon>
        <taxon>Maricaulales</taxon>
        <taxon>Robiginitomaculaceae</taxon>
        <taxon>Algimonas</taxon>
    </lineage>
</organism>
<evidence type="ECO:0000313" key="3">
    <source>
        <dbReference type="EMBL" id="GLQ24223.1"/>
    </source>
</evidence>
<dbReference type="EMBL" id="BSNK01000002">
    <property type="protein sequence ID" value="GLQ24223.1"/>
    <property type="molecule type" value="Genomic_DNA"/>
</dbReference>
<name>A0ABQ5V9V6_9PROT</name>
<evidence type="ECO:0000256" key="1">
    <source>
        <dbReference type="PROSITE-ProRule" id="PRU00325"/>
    </source>
</evidence>
<reference evidence="3" key="2">
    <citation type="submission" date="2023-01" db="EMBL/GenBank/DDBJ databases">
        <title>Draft genome sequence of Algimonas ampicilliniresistens strain NBRC 108219.</title>
        <authorList>
            <person name="Sun Q."/>
            <person name="Mori K."/>
        </authorList>
    </citation>
    <scope>NUCLEOTIDE SEQUENCE</scope>
    <source>
        <strain evidence="3">NBRC 108219</strain>
    </source>
</reference>
<gene>
    <name evidence="3" type="ORF">GCM10007853_20970</name>
</gene>
<evidence type="ECO:0000313" key="4">
    <source>
        <dbReference type="Proteomes" id="UP001161391"/>
    </source>
</evidence>
<keyword evidence="1" id="KW-0862">Zinc</keyword>
<dbReference type="Pfam" id="PF04434">
    <property type="entry name" value="SWIM"/>
    <property type="match status" value="1"/>
</dbReference>
<comment type="caution">
    <text evidence="3">The sequence shown here is derived from an EMBL/GenBank/DDBJ whole genome shotgun (WGS) entry which is preliminary data.</text>
</comment>
<keyword evidence="1" id="KW-0863">Zinc-finger</keyword>
<keyword evidence="1" id="KW-0479">Metal-binding</keyword>
<sequence length="215" mass="23560">MKFTGTHRVKAIESLLPLAQKLRVWASKDEGTSAWEVVLSSGSFLLVLSPEVHRGFSGEGQLLEELARAPEESVIAQIRAQLAWGAHISTDDVSKKLGMETRVVEDVIAVLSTRGLAGYDAISENYFHRELPFDLSKVEAMQPRLKGARRLVDEKGVQINGGGVFLVRGTGTIHQVKLDDDGKGQCTCPWYSKHQGNRGPCKHILAAQITQETDA</sequence>
<dbReference type="PROSITE" id="PS50966">
    <property type="entry name" value="ZF_SWIM"/>
    <property type="match status" value="1"/>
</dbReference>
<proteinExistence type="predicted"/>
<keyword evidence="4" id="KW-1185">Reference proteome</keyword>
<reference evidence="3" key="1">
    <citation type="journal article" date="2014" name="Int. J. Syst. Evol. Microbiol.">
        <title>Complete genome of a new Firmicutes species belonging to the dominant human colonic microbiota ('Ruminococcus bicirculans') reveals two chromosomes and a selective capacity to utilize plant glucans.</title>
        <authorList>
            <consortium name="NISC Comparative Sequencing Program"/>
            <person name="Wegmann U."/>
            <person name="Louis P."/>
            <person name="Goesmann A."/>
            <person name="Henrissat B."/>
            <person name="Duncan S.H."/>
            <person name="Flint H.J."/>
        </authorList>
    </citation>
    <scope>NUCLEOTIDE SEQUENCE</scope>
    <source>
        <strain evidence="3">NBRC 108219</strain>
    </source>
</reference>
<evidence type="ECO:0000259" key="2">
    <source>
        <dbReference type="PROSITE" id="PS50966"/>
    </source>
</evidence>
<protein>
    <recommendedName>
        <fullName evidence="2">SWIM-type domain-containing protein</fullName>
    </recommendedName>
</protein>